<evidence type="ECO:0000256" key="5">
    <source>
        <dbReference type="RuleBase" id="RU363032"/>
    </source>
</evidence>
<dbReference type="PANTHER" id="PTHR43470:SF4">
    <property type="entry name" value="ABC TRANSPORTER PERMEASE PROTEIN YQGI-RELATED"/>
    <property type="match status" value="1"/>
</dbReference>
<evidence type="ECO:0000313" key="7">
    <source>
        <dbReference type="EMBL" id="PSR22308.1"/>
    </source>
</evidence>
<dbReference type="Proteomes" id="UP000241848">
    <property type="component" value="Unassembled WGS sequence"/>
</dbReference>
<keyword evidence="3 5" id="KW-1133">Transmembrane helix</keyword>
<evidence type="ECO:0000313" key="8">
    <source>
        <dbReference type="Proteomes" id="UP000241848"/>
    </source>
</evidence>
<dbReference type="AlphaFoldDB" id="A0A2T2WJ91"/>
<feature type="transmembrane region" description="Helical" evidence="5">
    <location>
        <begin position="59"/>
        <end position="80"/>
    </location>
</feature>
<dbReference type="Pfam" id="PF00528">
    <property type="entry name" value="BPD_transp_1"/>
    <property type="match status" value="1"/>
</dbReference>
<proteinExistence type="inferred from homology"/>
<evidence type="ECO:0000256" key="4">
    <source>
        <dbReference type="ARBA" id="ARBA00023136"/>
    </source>
</evidence>
<feature type="transmembrane region" description="Helical" evidence="5">
    <location>
        <begin position="244"/>
        <end position="266"/>
    </location>
</feature>
<comment type="subcellular location">
    <subcellularLocation>
        <location evidence="5">Cell membrane</location>
        <topology evidence="5">Multi-pass membrane protein</topology>
    </subcellularLocation>
    <subcellularLocation>
        <location evidence="1">Membrane</location>
        <topology evidence="1">Multi-pass membrane protein</topology>
    </subcellularLocation>
</comment>
<evidence type="ECO:0000256" key="2">
    <source>
        <dbReference type="ARBA" id="ARBA00022692"/>
    </source>
</evidence>
<organism evidence="7 8">
    <name type="scientific">Sulfobacillus acidophilus</name>
    <dbReference type="NCBI Taxonomy" id="53633"/>
    <lineage>
        <taxon>Bacteria</taxon>
        <taxon>Bacillati</taxon>
        <taxon>Bacillota</taxon>
        <taxon>Clostridia</taxon>
        <taxon>Eubacteriales</taxon>
        <taxon>Clostridiales Family XVII. Incertae Sedis</taxon>
        <taxon>Sulfobacillus</taxon>
    </lineage>
</organism>
<dbReference type="EMBL" id="PXYV01000019">
    <property type="protein sequence ID" value="PSR22308.1"/>
    <property type="molecule type" value="Genomic_DNA"/>
</dbReference>
<keyword evidence="2 5" id="KW-0812">Transmembrane</keyword>
<name>A0A2T2WJ91_9FIRM</name>
<dbReference type="PANTHER" id="PTHR43470">
    <property type="entry name" value="PHOSPHATE TRANSPORT SYSTEM PERMEASE PROTEIN PSTA-RELATED"/>
    <property type="match status" value="1"/>
</dbReference>
<dbReference type="Gene3D" id="1.10.3720.10">
    <property type="entry name" value="MetI-like"/>
    <property type="match status" value="1"/>
</dbReference>
<dbReference type="GO" id="GO:0005886">
    <property type="term" value="C:plasma membrane"/>
    <property type="evidence" value="ECO:0007669"/>
    <property type="project" value="UniProtKB-SubCell"/>
</dbReference>
<dbReference type="GO" id="GO:0055085">
    <property type="term" value="P:transmembrane transport"/>
    <property type="evidence" value="ECO:0007669"/>
    <property type="project" value="InterPro"/>
</dbReference>
<evidence type="ECO:0000259" key="6">
    <source>
        <dbReference type="PROSITE" id="PS50928"/>
    </source>
</evidence>
<accession>A0A2T2WJ91</accession>
<reference evidence="7 8" key="1">
    <citation type="journal article" date="2014" name="BMC Genomics">
        <title>Comparison of environmental and isolate Sulfobacillus genomes reveals diverse carbon, sulfur, nitrogen, and hydrogen metabolisms.</title>
        <authorList>
            <person name="Justice N.B."/>
            <person name="Norman A."/>
            <person name="Brown C.T."/>
            <person name="Singh A."/>
            <person name="Thomas B.C."/>
            <person name="Banfield J.F."/>
        </authorList>
    </citation>
    <scope>NUCLEOTIDE SEQUENCE [LARGE SCALE GENOMIC DNA]</scope>
    <source>
        <strain evidence="7">AMDSBA3</strain>
    </source>
</reference>
<feature type="transmembrane region" description="Helical" evidence="5">
    <location>
        <begin position="100"/>
        <end position="118"/>
    </location>
</feature>
<keyword evidence="5" id="KW-0813">Transport</keyword>
<sequence>MVLHLVALVLTGVAAALFALIIVSLVRQGLPSLTWRFLVGSPNERAGDNGIAPELMNTAFLIGVTWLVTAPLGLLVAIFLREYGFRRRSAVVRPLNHLRATLLSAPTVVVALVVYRVAVGWWHWPVSLATGCLTLAVINWPFMVTVAEQALASVPQSYREASLGLGATRFATAVRVVIPAALSPLIEGWGLAVARLAGESAALVITAGVNVSRHFSLWGPGETLAVHIWYIRTEGVSVNRDAEAAATGVILLLLIAAVVWSSARVARMLSGGEPR</sequence>
<dbReference type="InterPro" id="IPR035906">
    <property type="entry name" value="MetI-like_sf"/>
</dbReference>
<evidence type="ECO:0000256" key="1">
    <source>
        <dbReference type="ARBA" id="ARBA00004141"/>
    </source>
</evidence>
<evidence type="ECO:0000256" key="3">
    <source>
        <dbReference type="ARBA" id="ARBA00022989"/>
    </source>
</evidence>
<keyword evidence="4 5" id="KW-0472">Membrane</keyword>
<comment type="caution">
    <text evidence="7">The sequence shown here is derived from an EMBL/GenBank/DDBJ whole genome shotgun (WGS) entry which is preliminary data.</text>
</comment>
<feature type="domain" description="ABC transmembrane type-1" evidence="6">
    <location>
        <begin position="55"/>
        <end position="262"/>
    </location>
</feature>
<dbReference type="InterPro" id="IPR000515">
    <property type="entry name" value="MetI-like"/>
</dbReference>
<gene>
    <name evidence="7" type="ORF">C7B45_07305</name>
</gene>
<comment type="similarity">
    <text evidence="5">Belongs to the binding-protein-dependent transport system permease family.</text>
</comment>
<dbReference type="PROSITE" id="PS50928">
    <property type="entry name" value="ABC_TM1"/>
    <property type="match status" value="1"/>
</dbReference>
<protein>
    <submittedName>
        <fullName evidence="7">Phosphate ABC transporter permease</fullName>
    </submittedName>
</protein>
<dbReference type="SUPFAM" id="SSF161098">
    <property type="entry name" value="MetI-like"/>
    <property type="match status" value="1"/>
</dbReference>
<dbReference type="CDD" id="cd06261">
    <property type="entry name" value="TM_PBP2"/>
    <property type="match status" value="1"/>
</dbReference>